<organism evidence="2 3">
    <name type="scientific">Ferrovibrio xuzhouensis</name>
    <dbReference type="NCBI Taxonomy" id="1576914"/>
    <lineage>
        <taxon>Bacteria</taxon>
        <taxon>Pseudomonadati</taxon>
        <taxon>Pseudomonadota</taxon>
        <taxon>Alphaproteobacteria</taxon>
        <taxon>Rhodospirillales</taxon>
        <taxon>Rhodospirillaceae</taxon>
        <taxon>Ferrovibrio</taxon>
    </lineage>
</organism>
<dbReference type="SUPFAM" id="SSF53474">
    <property type="entry name" value="alpha/beta-Hydrolases"/>
    <property type="match status" value="1"/>
</dbReference>
<gene>
    <name evidence="2" type="ORF">ACFOOQ_20195</name>
</gene>
<protein>
    <submittedName>
        <fullName evidence="2">Dienelactone hydrolase family protein</fullName>
        <ecNumber evidence="2">3.1.-.-</ecNumber>
    </submittedName>
</protein>
<accession>A0ABV7VK29</accession>
<keyword evidence="2" id="KW-0378">Hydrolase</keyword>
<dbReference type="EMBL" id="JBHRYJ010000006">
    <property type="protein sequence ID" value="MFC3677885.1"/>
    <property type="molecule type" value="Genomic_DNA"/>
</dbReference>
<keyword evidence="3" id="KW-1185">Reference proteome</keyword>
<comment type="caution">
    <text evidence="2">The sequence shown here is derived from an EMBL/GenBank/DDBJ whole genome shotgun (WGS) entry which is preliminary data.</text>
</comment>
<evidence type="ECO:0000313" key="2">
    <source>
        <dbReference type="EMBL" id="MFC3677885.1"/>
    </source>
</evidence>
<reference evidence="3" key="1">
    <citation type="journal article" date="2019" name="Int. J. Syst. Evol. Microbiol.">
        <title>The Global Catalogue of Microorganisms (GCM) 10K type strain sequencing project: providing services to taxonomists for standard genome sequencing and annotation.</title>
        <authorList>
            <consortium name="The Broad Institute Genomics Platform"/>
            <consortium name="The Broad Institute Genome Sequencing Center for Infectious Disease"/>
            <person name="Wu L."/>
            <person name="Ma J."/>
        </authorList>
    </citation>
    <scope>NUCLEOTIDE SEQUENCE [LARGE SCALE GENOMIC DNA]</scope>
    <source>
        <strain evidence="3">KCTC 42182</strain>
    </source>
</reference>
<evidence type="ECO:0000313" key="3">
    <source>
        <dbReference type="Proteomes" id="UP001595711"/>
    </source>
</evidence>
<dbReference type="GO" id="GO:0016787">
    <property type="term" value="F:hydrolase activity"/>
    <property type="evidence" value="ECO:0007669"/>
    <property type="project" value="UniProtKB-KW"/>
</dbReference>
<dbReference type="InterPro" id="IPR002925">
    <property type="entry name" value="Dienelactn_hydro"/>
</dbReference>
<dbReference type="RefSeq" id="WP_379729496.1">
    <property type="nucleotide sequence ID" value="NZ_JBHRYJ010000006.1"/>
</dbReference>
<dbReference type="PANTHER" id="PTHR46623:SF6">
    <property type="entry name" value="ALPHA_BETA-HYDROLASES SUPERFAMILY PROTEIN"/>
    <property type="match status" value="1"/>
</dbReference>
<dbReference type="InterPro" id="IPR051049">
    <property type="entry name" value="Dienelactone_hydrolase-like"/>
</dbReference>
<feature type="domain" description="Dienelactone hydrolase" evidence="1">
    <location>
        <begin position="15"/>
        <end position="219"/>
    </location>
</feature>
<dbReference type="Proteomes" id="UP001595711">
    <property type="component" value="Unassembled WGS sequence"/>
</dbReference>
<dbReference type="Gene3D" id="3.40.50.1820">
    <property type="entry name" value="alpha/beta hydrolase"/>
    <property type="match status" value="1"/>
</dbReference>
<dbReference type="InterPro" id="IPR029058">
    <property type="entry name" value="AB_hydrolase_fold"/>
</dbReference>
<sequence>MGSITNLTAADGHRFEAYIAEPKGAPKGGIVVIQEIFGINGHIRAVCDGYAADGYYCVAPGLFDRVERGVYLGYTGDDVARGRDLRGKMTWDACMQDVGTAVAAASSAGRVGTVGYCYGGGVTWMAGATIAGLSAAVGYYGGPWAELADRAPLCPSLLHFGARDSMIPASLADQMKAKHPTITTHVYDADHGFNCDQRGVYDATAATIARRRTLGFFEACL</sequence>
<proteinExistence type="predicted"/>
<dbReference type="EC" id="3.1.-.-" evidence="2"/>
<name>A0ABV7VK29_9PROT</name>
<dbReference type="PANTHER" id="PTHR46623">
    <property type="entry name" value="CARBOXYMETHYLENEBUTENOLIDASE-RELATED"/>
    <property type="match status" value="1"/>
</dbReference>
<dbReference type="Pfam" id="PF01738">
    <property type="entry name" value="DLH"/>
    <property type="match status" value="1"/>
</dbReference>
<evidence type="ECO:0000259" key="1">
    <source>
        <dbReference type="Pfam" id="PF01738"/>
    </source>
</evidence>